<keyword evidence="3" id="KW-1185">Reference proteome</keyword>
<dbReference type="Pfam" id="PF12697">
    <property type="entry name" value="Abhydrolase_6"/>
    <property type="match status" value="1"/>
</dbReference>
<dbReference type="PANTHER" id="PTHR37017">
    <property type="entry name" value="AB HYDROLASE-1 DOMAIN-CONTAINING PROTEIN-RELATED"/>
    <property type="match status" value="1"/>
</dbReference>
<keyword evidence="2" id="KW-0378">Hydrolase</keyword>
<dbReference type="InterPro" id="IPR000073">
    <property type="entry name" value="AB_hydrolase_1"/>
</dbReference>
<evidence type="ECO:0000313" key="3">
    <source>
        <dbReference type="Proteomes" id="UP001596409"/>
    </source>
</evidence>
<dbReference type="EMBL" id="JBHSYM010000023">
    <property type="protein sequence ID" value="MFC7012111.1"/>
    <property type="molecule type" value="Genomic_DNA"/>
</dbReference>
<accession>A0ABW2DW65</accession>
<dbReference type="InterPro" id="IPR052897">
    <property type="entry name" value="Sec-Metab_Biosynth_Hydrolase"/>
</dbReference>
<dbReference type="PANTHER" id="PTHR37017:SF11">
    <property type="entry name" value="ESTERASE_LIPASE_THIOESTERASE DOMAIN-CONTAINING PROTEIN"/>
    <property type="match status" value="1"/>
</dbReference>
<comment type="caution">
    <text evidence="2">The sequence shown here is derived from an EMBL/GenBank/DDBJ whole genome shotgun (WGS) entry which is preliminary data.</text>
</comment>
<protein>
    <submittedName>
        <fullName evidence="2">Alpha/beta hydrolase</fullName>
    </submittedName>
</protein>
<dbReference type="SUPFAM" id="SSF53474">
    <property type="entry name" value="alpha/beta-Hydrolases"/>
    <property type="match status" value="1"/>
</dbReference>
<feature type="domain" description="AB hydrolase-1" evidence="1">
    <location>
        <begin position="30"/>
        <end position="252"/>
    </location>
</feature>
<dbReference type="Gene3D" id="3.40.50.1820">
    <property type="entry name" value="alpha/beta hydrolase"/>
    <property type="match status" value="1"/>
</dbReference>
<dbReference type="Proteomes" id="UP001596409">
    <property type="component" value="Unassembled WGS sequence"/>
</dbReference>
<dbReference type="InterPro" id="IPR029058">
    <property type="entry name" value="AB_hydrolase_fold"/>
</dbReference>
<name>A0ABW2DW65_9ACTN</name>
<gene>
    <name evidence="2" type="ORF">ACFQMH_10430</name>
</gene>
<organism evidence="2 3">
    <name type="scientific">Streptomyces viridiviolaceus</name>
    <dbReference type="NCBI Taxonomy" id="68282"/>
    <lineage>
        <taxon>Bacteria</taxon>
        <taxon>Bacillati</taxon>
        <taxon>Actinomycetota</taxon>
        <taxon>Actinomycetes</taxon>
        <taxon>Kitasatosporales</taxon>
        <taxon>Streptomycetaceae</taxon>
        <taxon>Streptomyces</taxon>
    </lineage>
</organism>
<evidence type="ECO:0000313" key="2">
    <source>
        <dbReference type="EMBL" id="MFC7012111.1"/>
    </source>
</evidence>
<reference evidence="3" key="1">
    <citation type="journal article" date="2019" name="Int. J. Syst. Evol. Microbiol.">
        <title>The Global Catalogue of Microorganisms (GCM) 10K type strain sequencing project: providing services to taxonomists for standard genome sequencing and annotation.</title>
        <authorList>
            <consortium name="The Broad Institute Genomics Platform"/>
            <consortium name="The Broad Institute Genome Sequencing Center for Infectious Disease"/>
            <person name="Wu L."/>
            <person name="Ma J."/>
        </authorList>
    </citation>
    <scope>NUCLEOTIDE SEQUENCE [LARGE SCALE GENOMIC DNA]</scope>
    <source>
        <strain evidence="3">JCM 4855</strain>
    </source>
</reference>
<sequence>MPGLDAYDWGIPTQSEATGMHAHSSSLPTIVLVHGAFTDASSWAGVISLLQTDGLTVRAPANPLRGLAQDAASVRSTLRDIDTPVVLVGHDYGGAVITQAAADADNVVALCYVAAFGLDAGECVLDIMNRFAPAPVADATCTVALPTRTPGDPDSELYIRKELFPQVYAADLTPTATKLMSVTQRPIACNALTSRSGPPAWAAMPSWYAIANADRMLNPTAQRFMAQRMAANEHVLDGSHAVVLSQPDAVVAMIREAAEQGQ</sequence>
<proteinExistence type="predicted"/>
<dbReference type="GO" id="GO:0016787">
    <property type="term" value="F:hydrolase activity"/>
    <property type="evidence" value="ECO:0007669"/>
    <property type="project" value="UniProtKB-KW"/>
</dbReference>
<evidence type="ECO:0000259" key="1">
    <source>
        <dbReference type="Pfam" id="PF12697"/>
    </source>
</evidence>
<dbReference type="RefSeq" id="WP_229880338.1">
    <property type="nucleotide sequence ID" value="NZ_BMWA01000001.1"/>
</dbReference>